<gene>
    <name evidence="2" type="ORF">BD289DRAFT_423435</name>
</gene>
<name>A0A2T3AJY6_9PEZI</name>
<evidence type="ECO:0000313" key="2">
    <source>
        <dbReference type="EMBL" id="PSS00839.1"/>
    </source>
</evidence>
<protein>
    <submittedName>
        <fullName evidence="2">Uncharacterized protein</fullName>
    </submittedName>
</protein>
<evidence type="ECO:0000313" key="3">
    <source>
        <dbReference type="Proteomes" id="UP000241462"/>
    </source>
</evidence>
<reference evidence="2 3" key="1">
    <citation type="journal article" date="2018" name="Mycol. Prog.">
        <title>Coniella lustricola, a new species from submerged detritus.</title>
        <authorList>
            <person name="Raudabaugh D.B."/>
            <person name="Iturriaga T."/>
            <person name="Carver A."/>
            <person name="Mondo S."/>
            <person name="Pangilinan J."/>
            <person name="Lipzen A."/>
            <person name="He G."/>
            <person name="Amirebrahimi M."/>
            <person name="Grigoriev I.V."/>
            <person name="Miller A.N."/>
        </authorList>
    </citation>
    <scope>NUCLEOTIDE SEQUENCE [LARGE SCALE GENOMIC DNA]</scope>
    <source>
        <strain evidence="2 3">B22-T-1</strain>
    </source>
</reference>
<evidence type="ECO:0000256" key="1">
    <source>
        <dbReference type="SAM" id="MobiDB-lite"/>
    </source>
</evidence>
<organism evidence="2 3">
    <name type="scientific">Coniella lustricola</name>
    <dbReference type="NCBI Taxonomy" id="2025994"/>
    <lineage>
        <taxon>Eukaryota</taxon>
        <taxon>Fungi</taxon>
        <taxon>Dikarya</taxon>
        <taxon>Ascomycota</taxon>
        <taxon>Pezizomycotina</taxon>
        <taxon>Sordariomycetes</taxon>
        <taxon>Sordariomycetidae</taxon>
        <taxon>Diaporthales</taxon>
        <taxon>Schizoparmaceae</taxon>
        <taxon>Coniella</taxon>
    </lineage>
</organism>
<sequence length="245" mass="27885">MHRLHLFIANLSSRNIAFTPPCAPSIPRPVTNHDHVKHVTYSFEAIKPCLQPFTSLLTLLREFLEKKSSLHCRSSESDYPSPCKTIFPFQPNQQNAIGHVPLPYWVLVKPKQQEENKLKHLSKSPPSPSSFHGPRPWVETPKKLRLRPQFHLPEIASHICYFSILCKSQLQISISLLGIPTPLLCDKTQKCSTKSCPQNSGHLGTQHTSSTIIAIRWPHELIIMSQQGRCDVKTHIHTQDVKQYS</sequence>
<dbReference type="Proteomes" id="UP000241462">
    <property type="component" value="Unassembled WGS sequence"/>
</dbReference>
<keyword evidence="3" id="KW-1185">Reference proteome</keyword>
<dbReference type="AlphaFoldDB" id="A0A2T3AJY6"/>
<dbReference type="InParanoid" id="A0A2T3AJY6"/>
<proteinExistence type="predicted"/>
<dbReference type="EMBL" id="KZ678381">
    <property type="protein sequence ID" value="PSS00839.1"/>
    <property type="molecule type" value="Genomic_DNA"/>
</dbReference>
<accession>A0A2T3AJY6</accession>
<feature type="region of interest" description="Disordered" evidence="1">
    <location>
        <begin position="116"/>
        <end position="136"/>
    </location>
</feature>